<evidence type="ECO:0000256" key="1">
    <source>
        <dbReference type="PROSITE-ProRule" id="PRU00042"/>
    </source>
</evidence>
<keyword evidence="1" id="KW-0863">Zinc-finger</keyword>
<dbReference type="Proteomes" id="UP000034182">
    <property type="component" value="Unassembled WGS sequence"/>
</dbReference>
<dbReference type="AlphaFoldDB" id="A0A0G2DZB0"/>
<protein>
    <submittedName>
        <fullName evidence="4">Putative transcription factor c2h2</fullName>
    </submittedName>
</protein>
<dbReference type="PROSITE" id="PS50157">
    <property type="entry name" value="ZINC_FINGER_C2H2_2"/>
    <property type="match status" value="1"/>
</dbReference>
<evidence type="ECO:0000313" key="4">
    <source>
        <dbReference type="EMBL" id="KKY16197.1"/>
    </source>
</evidence>
<reference evidence="4 5" key="1">
    <citation type="submission" date="2015-03" db="EMBL/GenBank/DDBJ databases">
        <authorList>
            <person name="Morales-Cruz A."/>
            <person name="Amrine K.C."/>
            <person name="Cantu D."/>
        </authorList>
    </citation>
    <scope>NUCLEOTIDE SEQUENCE [LARGE SCALE GENOMIC DNA]</scope>
    <source>
        <strain evidence="4">DS831</strain>
    </source>
</reference>
<evidence type="ECO:0000259" key="3">
    <source>
        <dbReference type="PROSITE" id="PS50157"/>
    </source>
</evidence>
<name>A0A0G2DZB0_9PEZI</name>
<reference evidence="4 5" key="2">
    <citation type="submission" date="2015-05" db="EMBL/GenBank/DDBJ databases">
        <title>Distinctive expansion of gene families associated with plant cell wall degradation and secondary metabolism in the genomes of grapevine trunk pathogens.</title>
        <authorList>
            <person name="Lawrence D.P."/>
            <person name="Travadon R."/>
            <person name="Rolshausen P.E."/>
            <person name="Baumgartner K."/>
        </authorList>
    </citation>
    <scope>NUCLEOTIDE SEQUENCE [LARGE SCALE GENOMIC DNA]</scope>
    <source>
        <strain evidence="4">DS831</strain>
    </source>
</reference>
<keyword evidence="1" id="KW-0862">Zinc</keyword>
<gene>
    <name evidence="4" type="ORF">UCDDS831_g07180</name>
</gene>
<proteinExistence type="predicted"/>
<evidence type="ECO:0000313" key="5">
    <source>
        <dbReference type="Proteomes" id="UP000034182"/>
    </source>
</evidence>
<dbReference type="SMART" id="SM00355">
    <property type="entry name" value="ZnF_C2H2"/>
    <property type="match status" value="3"/>
</dbReference>
<dbReference type="EMBL" id="LAQI01000173">
    <property type="protein sequence ID" value="KKY16197.1"/>
    <property type="molecule type" value="Genomic_DNA"/>
</dbReference>
<feature type="region of interest" description="Disordered" evidence="2">
    <location>
        <begin position="245"/>
        <end position="267"/>
    </location>
</feature>
<sequence>MTLGISKLRNVIAHVKREHGTATIAPCPHCKRKFATGNDLVQHVSTSHPTQPAIRYACFFCPEHSFKTFDARDKHVRLNHPRRKLPPSMQREQFSCGHCPAVFKTGIRLARHVTAEHPPPPSPLAPGEATPLDAYFEAHRDKNDFCYDRRTVPSHSFNRLRKYLQWEGDELLRERRAFSTALREELVLWFGGEEIHALQRLSRALRVRGARYHVPYSVNAFLRNFQDKYVNLIDLLHWARHERDVSTGGEKGGGGVELEPVKTEFMP</sequence>
<organism evidence="4 5">
    <name type="scientific">Diplodia seriata</name>
    <dbReference type="NCBI Taxonomy" id="420778"/>
    <lineage>
        <taxon>Eukaryota</taxon>
        <taxon>Fungi</taxon>
        <taxon>Dikarya</taxon>
        <taxon>Ascomycota</taxon>
        <taxon>Pezizomycotina</taxon>
        <taxon>Dothideomycetes</taxon>
        <taxon>Dothideomycetes incertae sedis</taxon>
        <taxon>Botryosphaeriales</taxon>
        <taxon>Botryosphaeriaceae</taxon>
        <taxon>Diplodia</taxon>
    </lineage>
</organism>
<dbReference type="PROSITE" id="PS00028">
    <property type="entry name" value="ZINC_FINGER_C2H2_1"/>
    <property type="match status" value="2"/>
</dbReference>
<dbReference type="GO" id="GO:0008270">
    <property type="term" value="F:zinc ion binding"/>
    <property type="evidence" value="ECO:0007669"/>
    <property type="project" value="UniProtKB-KW"/>
</dbReference>
<dbReference type="Gene3D" id="3.30.160.60">
    <property type="entry name" value="Classic Zinc Finger"/>
    <property type="match status" value="2"/>
</dbReference>
<keyword evidence="1" id="KW-0479">Metal-binding</keyword>
<evidence type="ECO:0000256" key="2">
    <source>
        <dbReference type="SAM" id="MobiDB-lite"/>
    </source>
</evidence>
<comment type="caution">
    <text evidence="4">The sequence shown here is derived from an EMBL/GenBank/DDBJ whole genome shotgun (WGS) entry which is preliminary data.</text>
</comment>
<feature type="domain" description="C2H2-type" evidence="3">
    <location>
        <begin position="25"/>
        <end position="53"/>
    </location>
</feature>
<dbReference type="InterPro" id="IPR013087">
    <property type="entry name" value="Znf_C2H2_type"/>
</dbReference>
<accession>A0A0G2DZB0</accession>